<dbReference type="PANTHER" id="PTHR21500:SF0">
    <property type="entry name" value="TUBULIN-SPECIFIC CHAPERONE A"/>
    <property type="match status" value="1"/>
</dbReference>
<comment type="caution">
    <text evidence="8">The sequence shown here is derived from an EMBL/GenBank/DDBJ whole genome shotgun (WGS) entry which is preliminary data.</text>
</comment>
<dbReference type="InterPro" id="IPR036126">
    <property type="entry name" value="TBCA_sf"/>
</dbReference>
<comment type="similarity">
    <text evidence="2 6">Belongs to the TBCA family.</text>
</comment>
<keyword evidence="6" id="KW-0493">Microtubule</keyword>
<keyword evidence="7" id="KW-0175">Coiled coil</keyword>
<evidence type="ECO:0000256" key="6">
    <source>
        <dbReference type="RuleBase" id="RU364030"/>
    </source>
</evidence>
<evidence type="ECO:0000256" key="4">
    <source>
        <dbReference type="ARBA" id="ARBA00023186"/>
    </source>
</evidence>
<dbReference type="AlphaFoldDB" id="A0A8S1GTT1"/>
<dbReference type="SUPFAM" id="SSF46988">
    <property type="entry name" value="Tubulin chaperone cofactor A"/>
    <property type="match status" value="1"/>
</dbReference>
<comment type="subcellular location">
    <subcellularLocation>
        <location evidence="6">Cytoplasm</location>
        <location evidence="6">Cytoskeleton</location>
    </subcellularLocation>
</comment>
<dbReference type="GO" id="GO:0007023">
    <property type="term" value="P:post-chaperonin tubulin folding pathway"/>
    <property type="evidence" value="ECO:0007669"/>
    <property type="project" value="UniProtKB-UniRule"/>
</dbReference>
<dbReference type="Gene3D" id="1.20.58.90">
    <property type="match status" value="1"/>
</dbReference>
<reference evidence="8" key="1">
    <citation type="submission" date="2020-10" db="EMBL/GenBank/DDBJ databases">
        <authorList>
            <person name="Kikuchi T."/>
        </authorList>
    </citation>
    <scope>NUCLEOTIDE SEQUENCE</scope>
    <source>
        <strain evidence="8">NKZ352</strain>
    </source>
</reference>
<dbReference type="GO" id="GO:0048487">
    <property type="term" value="F:beta-tubulin binding"/>
    <property type="evidence" value="ECO:0007669"/>
    <property type="project" value="InterPro"/>
</dbReference>
<keyword evidence="4 6" id="KW-0143">Chaperone</keyword>
<evidence type="ECO:0000256" key="1">
    <source>
        <dbReference type="ARBA" id="ARBA00003046"/>
    </source>
</evidence>
<evidence type="ECO:0000256" key="5">
    <source>
        <dbReference type="ARBA" id="ARBA00026055"/>
    </source>
</evidence>
<sequence length="113" mass="12348">MSDAAVIKQVKIKTGVVKRLLKERVSYIKEAENETAKVQAMKAQASNEDEEYAAKKAEAVLQETRNMVGDAARRCATAAAELRKLLEEAKLDPESQEAKDAQEQLGLCEGVVA</sequence>
<dbReference type="GO" id="GO:0005874">
    <property type="term" value="C:microtubule"/>
    <property type="evidence" value="ECO:0007669"/>
    <property type="project" value="UniProtKB-KW"/>
</dbReference>
<keyword evidence="6" id="KW-0963">Cytoplasm</keyword>
<comment type="function">
    <text evidence="1">Tubulin-folding protein; involved in the early step of the tubulin folding pathway.</text>
</comment>
<dbReference type="Pfam" id="PF02970">
    <property type="entry name" value="TBCA"/>
    <property type="match status" value="1"/>
</dbReference>
<evidence type="ECO:0000313" key="9">
    <source>
        <dbReference type="Proteomes" id="UP000835052"/>
    </source>
</evidence>
<keyword evidence="9" id="KW-1185">Reference proteome</keyword>
<keyword evidence="6" id="KW-0206">Cytoskeleton</keyword>
<dbReference type="Proteomes" id="UP000835052">
    <property type="component" value="Unassembled WGS sequence"/>
</dbReference>
<name>A0A8S1GTT1_9PELO</name>
<proteinExistence type="inferred from homology"/>
<comment type="subunit">
    <text evidence="5 6">Supercomplex made of cofactors A to E. Cofactors A and D function by capturing and stabilizing tubulin in a quasi-native conformation. Cofactor E binds to the cofactor D-tubulin complex; interaction with cofactor C then causes the release of tubulin polypeptides that are committed to the native state.</text>
</comment>
<evidence type="ECO:0000313" key="8">
    <source>
        <dbReference type="EMBL" id="CAD6186444.1"/>
    </source>
</evidence>
<dbReference type="GO" id="GO:0005829">
    <property type="term" value="C:cytosol"/>
    <property type="evidence" value="ECO:0007669"/>
    <property type="project" value="TreeGrafter"/>
</dbReference>
<organism evidence="8 9">
    <name type="scientific">Caenorhabditis auriculariae</name>
    <dbReference type="NCBI Taxonomy" id="2777116"/>
    <lineage>
        <taxon>Eukaryota</taxon>
        <taxon>Metazoa</taxon>
        <taxon>Ecdysozoa</taxon>
        <taxon>Nematoda</taxon>
        <taxon>Chromadorea</taxon>
        <taxon>Rhabditida</taxon>
        <taxon>Rhabditina</taxon>
        <taxon>Rhabditomorpha</taxon>
        <taxon>Rhabditoidea</taxon>
        <taxon>Rhabditidae</taxon>
        <taxon>Peloderinae</taxon>
        <taxon>Caenorhabditis</taxon>
    </lineage>
</organism>
<dbReference type="OrthoDB" id="296187at2759"/>
<dbReference type="InterPro" id="IPR004226">
    <property type="entry name" value="TBCA"/>
</dbReference>
<evidence type="ECO:0000256" key="2">
    <source>
        <dbReference type="ARBA" id="ARBA00006806"/>
    </source>
</evidence>
<accession>A0A8S1GTT1</accession>
<evidence type="ECO:0000256" key="3">
    <source>
        <dbReference type="ARBA" id="ARBA00015002"/>
    </source>
</evidence>
<feature type="coiled-coil region" evidence="7">
    <location>
        <begin position="28"/>
        <end position="58"/>
    </location>
</feature>
<gene>
    <name evidence="8" type="ORF">CAUJ_LOCUS2363</name>
</gene>
<evidence type="ECO:0000256" key="7">
    <source>
        <dbReference type="SAM" id="Coils"/>
    </source>
</evidence>
<dbReference type="PANTHER" id="PTHR21500">
    <property type="entry name" value="TUBULIN-SPECIFIC CHAPERONE A"/>
    <property type="match status" value="1"/>
</dbReference>
<dbReference type="EMBL" id="CAJGYM010000004">
    <property type="protein sequence ID" value="CAD6186444.1"/>
    <property type="molecule type" value="Genomic_DNA"/>
</dbReference>
<protein>
    <recommendedName>
        <fullName evidence="3 6">Tubulin-specific chaperone A</fullName>
    </recommendedName>
</protein>
<dbReference type="GO" id="GO:0007021">
    <property type="term" value="P:tubulin complex assembly"/>
    <property type="evidence" value="ECO:0007669"/>
    <property type="project" value="UniProtKB-UniRule"/>
</dbReference>